<evidence type="ECO:0000256" key="3">
    <source>
        <dbReference type="ARBA" id="ARBA00023125"/>
    </source>
</evidence>
<protein>
    <submittedName>
        <fullName evidence="7">Tetratricopeptide repeat protein</fullName>
    </submittedName>
</protein>
<evidence type="ECO:0000256" key="1">
    <source>
        <dbReference type="ARBA" id="ARBA00005820"/>
    </source>
</evidence>
<dbReference type="SMART" id="SM00028">
    <property type="entry name" value="TPR"/>
    <property type="match status" value="7"/>
</dbReference>
<organism evidence="7 8">
    <name type="scientific">Streptomyces tamarix</name>
    <dbReference type="NCBI Taxonomy" id="3078565"/>
    <lineage>
        <taxon>Bacteria</taxon>
        <taxon>Bacillati</taxon>
        <taxon>Actinomycetota</taxon>
        <taxon>Actinomycetes</taxon>
        <taxon>Kitasatosporales</taxon>
        <taxon>Streptomycetaceae</taxon>
        <taxon>Streptomyces</taxon>
    </lineage>
</organism>
<dbReference type="InterPro" id="IPR019734">
    <property type="entry name" value="TPR_rpt"/>
</dbReference>
<evidence type="ECO:0000259" key="6">
    <source>
        <dbReference type="PROSITE" id="PS51755"/>
    </source>
</evidence>
<dbReference type="InterPro" id="IPR002182">
    <property type="entry name" value="NB-ARC"/>
</dbReference>
<dbReference type="InterPro" id="IPR027417">
    <property type="entry name" value="P-loop_NTPase"/>
</dbReference>
<dbReference type="InterPro" id="IPR005158">
    <property type="entry name" value="BTAD"/>
</dbReference>
<feature type="compositionally biased region" description="Low complexity" evidence="5">
    <location>
        <begin position="260"/>
        <end position="270"/>
    </location>
</feature>
<dbReference type="PRINTS" id="PR00364">
    <property type="entry name" value="DISEASERSIST"/>
</dbReference>
<evidence type="ECO:0000313" key="7">
    <source>
        <dbReference type="EMBL" id="MDT9686045.1"/>
    </source>
</evidence>
<dbReference type="InterPro" id="IPR036388">
    <property type="entry name" value="WH-like_DNA-bd_sf"/>
</dbReference>
<comment type="caution">
    <text evidence="7">The sequence shown here is derived from an EMBL/GenBank/DDBJ whole genome shotgun (WGS) entry which is preliminary data.</text>
</comment>
<dbReference type="Gene3D" id="3.40.50.300">
    <property type="entry name" value="P-loop containing nucleotide triphosphate hydrolases"/>
    <property type="match status" value="1"/>
</dbReference>
<dbReference type="Pfam" id="PF03704">
    <property type="entry name" value="BTAD"/>
    <property type="match status" value="1"/>
</dbReference>
<dbReference type="SUPFAM" id="SSF48452">
    <property type="entry name" value="TPR-like"/>
    <property type="match status" value="3"/>
</dbReference>
<dbReference type="PANTHER" id="PTHR47691">
    <property type="entry name" value="REGULATOR-RELATED"/>
    <property type="match status" value="1"/>
</dbReference>
<dbReference type="RefSeq" id="WP_315881079.1">
    <property type="nucleotide sequence ID" value="NZ_JAWCTQ010000054.1"/>
</dbReference>
<proteinExistence type="inferred from homology"/>
<name>A0ABU3QTG9_9ACTN</name>
<feature type="DNA-binding region" description="OmpR/PhoB-type" evidence="4">
    <location>
        <begin position="1"/>
        <end position="98"/>
    </location>
</feature>
<dbReference type="Gene3D" id="1.25.40.10">
    <property type="entry name" value="Tetratricopeptide repeat domain"/>
    <property type="match status" value="3"/>
</dbReference>
<sequence>MDIHILGPVGLGSRDGRLGLGSDKERLLLAALALDVGRPVALDALVDRLWDTGPPPAKARANVHTYVSRIRRAIRSATGPDGPAAALVYRTHTYTLRVQPEVVDWHRYLRLAERARTTSAEGDDVRASELMRRAERLWAGEALAGLPGLWAERVRAGLAERRRGVATARIAIDLRLGRFAEAAAELTPLVDEHPGDETLVGQLMVALYASGRHADALLAHQALRRRLRDDFGTEPGEELTRIHRHILARGPVGELTGGTARVSSPSSAPEEAPRRHPLRNQLPYQAALIGRHDEMRRILAAIDTAGTHGSTVSLESISGMAGVGKTALAVRAAHEFGDRFPDGQLYVNLRAHAQGLEPLTAGAALATLLRLLDVPPRSIPADVEERATLWRRILGRRRVLIVLDDAAGPRQVRPLLPGEGSECFTIVTSRRSLVGLPQARRLALDVLPRQDAVALFREVVGPDRCGDEAEVARIVELCGHLPLAIEIAANRLNAHPSWDLAVLRERLARAPSRLSEIRDGYSEIGRAFEMSYQALGAEEQAVFRMLSLHTGPEFGPYAAAALCGRPVEEVERVLENLLQCHLLQEPVPHRFRFHDLLGEYARLLCAATETAGERDAAVERLIGFYLRTAERCDRVLYPRESRPAAQAPPDGTGTPGGPSGTPEEPEVRIDREEEALSWFRAERSNLVNAERHTRLRGSGDLAALLSRALACFLYGECHWTDAIRMHGAAAEHWRRTGDDAALCRSLMHLTAAHTATGDYAAAEARAAEALALSEAAGDTDAQGEVLRELGLRHWHTGQNQEAVRLHRRALELCAASGDEWRQARCHNHIAISLMYLGQYDEALGHYRHAIRGFRETRDERLLAKTLNNLGNLYMHMGKPEPARRTLESGMRIAERTGSRLDHATLQINLAEVLANSGSPRKAVTMYRRALLVFQELGDRKNEAITTAGLGMAHQAVAETERAIAYFQQSLALARGIGAGLEEVQAQRLLGGAELARGNAREAEPHLVAAVESARRIHLPEEEALAEECLAEVYASLDRRGEALELWRHACALLTPLDAGAAARIRERMAGFDQVTE</sequence>
<keyword evidence="3 4" id="KW-0238">DNA-binding</keyword>
<dbReference type="InterPro" id="IPR011990">
    <property type="entry name" value="TPR-like_helical_dom_sf"/>
</dbReference>
<dbReference type="EMBL" id="JAWCTQ010000054">
    <property type="protein sequence ID" value="MDT9686045.1"/>
    <property type="molecule type" value="Genomic_DNA"/>
</dbReference>
<dbReference type="SUPFAM" id="SSF46894">
    <property type="entry name" value="C-terminal effector domain of the bipartite response regulators"/>
    <property type="match status" value="1"/>
</dbReference>
<dbReference type="Pfam" id="PF13374">
    <property type="entry name" value="TPR_10"/>
    <property type="match status" value="1"/>
</dbReference>
<dbReference type="Proteomes" id="UP001250181">
    <property type="component" value="Unassembled WGS sequence"/>
</dbReference>
<evidence type="ECO:0000313" key="8">
    <source>
        <dbReference type="Proteomes" id="UP001250181"/>
    </source>
</evidence>
<evidence type="ECO:0000256" key="2">
    <source>
        <dbReference type="ARBA" id="ARBA00023012"/>
    </source>
</evidence>
<feature type="compositionally biased region" description="Low complexity" evidence="5">
    <location>
        <begin position="643"/>
        <end position="652"/>
    </location>
</feature>
<keyword evidence="8" id="KW-1185">Reference proteome</keyword>
<dbReference type="SMART" id="SM00862">
    <property type="entry name" value="Trans_reg_C"/>
    <property type="match status" value="1"/>
</dbReference>
<dbReference type="PANTHER" id="PTHR47691:SF3">
    <property type="entry name" value="HTH-TYPE TRANSCRIPTIONAL REGULATOR RV0890C-RELATED"/>
    <property type="match status" value="1"/>
</dbReference>
<feature type="region of interest" description="Disordered" evidence="5">
    <location>
        <begin position="639"/>
        <end position="668"/>
    </location>
</feature>
<dbReference type="InterPro" id="IPR016032">
    <property type="entry name" value="Sig_transdc_resp-reg_C-effctor"/>
</dbReference>
<gene>
    <name evidence="7" type="ORF">RND61_28825</name>
</gene>
<evidence type="ECO:0000256" key="5">
    <source>
        <dbReference type="SAM" id="MobiDB-lite"/>
    </source>
</evidence>
<dbReference type="Pfam" id="PF13424">
    <property type="entry name" value="TPR_12"/>
    <property type="match status" value="2"/>
</dbReference>
<dbReference type="InterPro" id="IPR001867">
    <property type="entry name" value="OmpR/PhoB-type_DNA-bd"/>
</dbReference>
<feature type="region of interest" description="Disordered" evidence="5">
    <location>
        <begin position="253"/>
        <end position="275"/>
    </location>
</feature>
<dbReference type="Gene3D" id="1.10.10.10">
    <property type="entry name" value="Winged helix-like DNA-binding domain superfamily/Winged helix DNA-binding domain"/>
    <property type="match status" value="1"/>
</dbReference>
<keyword evidence="2" id="KW-0902">Two-component regulatory system</keyword>
<comment type="similarity">
    <text evidence="1">Belongs to the AfsR/DnrI/RedD regulatory family.</text>
</comment>
<evidence type="ECO:0000256" key="4">
    <source>
        <dbReference type="PROSITE-ProRule" id="PRU01091"/>
    </source>
</evidence>
<feature type="domain" description="OmpR/PhoB-type" evidence="6">
    <location>
        <begin position="1"/>
        <end position="98"/>
    </location>
</feature>
<dbReference type="CDD" id="cd15831">
    <property type="entry name" value="BTAD"/>
    <property type="match status" value="1"/>
</dbReference>
<accession>A0ABU3QTG9</accession>
<dbReference type="PROSITE" id="PS51755">
    <property type="entry name" value="OMPR_PHOB"/>
    <property type="match status" value="1"/>
</dbReference>
<dbReference type="Pfam" id="PF00931">
    <property type="entry name" value="NB-ARC"/>
    <property type="match status" value="1"/>
</dbReference>
<reference evidence="7 8" key="1">
    <citation type="submission" date="2023-09" db="EMBL/GenBank/DDBJ databases">
        <title>Streptomyces sp. nov.: A antagonism against Alternaria gaisen Producing Streptochlin, Isolated from Tamarix root soil.</title>
        <authorList>
            <person name="Chen Y."/>
        </authorList>
    </citation>
    <scope>NUCLEOTIDE SEQUENCE [LARGE SCALE GENOMIC DNA]</scope>
    <source>
        <strain evidence="7 8">TRM76323</strain>
    </source>
</reference>
<dbReference type="SUPFAM" id="SSF52540">
    <property type="entry name" value="P-loop containing nucleoside triphosphate hydrolases"/>
    <property type="match status" value="1"/>
</dbReference>
<dbReference type="SMART" id="SM01043">
    <property type="entry name" value="BTAD"/>
    <property type="match status" value="1"/>
</dbReference>